<accession>A0A2N1PU21</accession>
<evidence type="ECO:0000256" key="11">
    <source>
        <dbReference type="RuleBase" id="RU003783"/>
    </source>
</evidence>
<evidence type="ECO:0000256" key="1">
    <source>
        <dbReference type="ARBA" id="ARBA00001946"/>
    </source>
</evidence>
<dbReference type="NCBIfam" id="TIGR00174">
    <property type="entry name" value="miaA"/>
    <property type="match status" value="1"/>
</dbReference>
<evidence type="ECO:0000256" key="5">
    <source>
        <dbReference type="ARBA" id="ARBA00022694"/>
    </source>
</evidence>
<organism evidence="14 15">
    <name type="scientific">Candidatus Wallbacteria bacterium HGW-Wallbacteria-1</name>
    <dbReference type="NCBI Taxonomy" id="2013854"/>
    <lineage>
        <taxon>Bacteria</taxon>
        <taxon>Candidatus Walliibacteriota</taxon>
    </lineage>
</organism>
<protein>
    <recommendedName>
        <fullName evidence="10">tRNA dimethylallyltransferase</fullName>
        <ecNumber evidence="10">2.5.1.75</ecNumber>
    </recommendedName>
    <alternativeName>
        <fullName evidence="10">Dimethylallyl diphosphate:tRNA dimethylallyltransferase</fullName>
        <shortName evidence="10">DMAPP:tRNA dimethylallyltransferase</shortName>
        <shortName evidence="10">DMATase</shortName>
    </alternativeName>
    <alternativeName>
        <fullName evidence="10">Isopentenyl-diphosphate:tRNA isopentenyltransferase</fullName>
        <shortName evidence="10">IPP transferase</shortName>
        <shortName evidence="10">IPPT</shortName>
        <shortName evidence="10">IPTase</shortName>
    </alternativeName>
</protein>
<dbReference type="AlphaFoldDB" id="A0A2N1PU21"/>
<sequence length="348" mass="39055">MLKSPVFKIITLSSSSSSFGNCSTFVPLKRFLQMYDYLTILGPTASGKTSLAVQICRHINGQIISADSRQVYRGLDIGTGKDLSEYSQGGTSVTAHMIDLCPVDDEYNLFRYVTHARHLLRQIIGSLSIPVLCGGTGLYLSSLIFDYKLSEAPPNLQLRQDLGNMDLEAIVSRLLELKPSLHNTTDVLDRDRAARALEIALAELKDPSIQSNCPATPCSSSASPLHSLTIGIHLPRNVLRDSIRKRLYQRLDQGMLEEVQSLIDSGTSFERLDSLGLEYRYLSRYLKGDMSLDEAVDTLYIKICQFAKRQMTWFRKMERSGLEIYWLDSADTQQLLSLITSKTNWLGR</sequence>
<reference evidence="14 15" key="1">
    <citation type="journal article" date="2017" name="ISME J.">
        <title>Potential for microbial H2 and metal transformations associated with novel bacteria and archaea in deep terrestrial subsurface sediments.</title>
        <authorList>
            <person name="Hernsdorf A.W."/>
            <person name="Amano Y."/>
            <person name="Miyakawa K."/>
            <person name="Ise K."/>
            <person name="Suzuki Y."/>
            <person name="Anantharaman K."/>
            <person name="Probst A."/>
            <person name="Burstein D."/>
            <person name="Thomas B.C."/>
            <person name="Banfield J.F."/>
        </authorList>
    </citation>
    <scope>NUCLEOTIDE SEQUENCE [LARGE SCALE GENOMIC DNA]</scope>
    <source>
        <strain evidence="14">HGW-Wallbacteria-1</strain>
    </source>
</reference>
<dbReference type="EMBL" id="PGXC01000001">
    <property type="protein sequence ID" value="PKK91847.1"/>
    <property type="molecule type" value="Genomic_DNA"/>
</dbReference>
<evidence type="ECO:0000256" key="6">
    <source>
        <dbReference type="ARBA" id="ARBA00022741"/>
    </source>
</evidence>
<dbReference type="Pfam" id="PF01715">
    <property type="entry name" value="IPPT"/>
    <property type="match status" value="1"/>
</dbReference>
<evidence type="ECO:0000256" key="8">
    <source>
        <dbReference type="ARBA" id="ARBA00022842"/>
    </source>
</evidence>
<dbReference type="Gene3D" id="3.40.50.300">
    <property type="entry name" value="P-loop containing nucleotide triphosphate hydrolases"/>
    <property type="match status" value="1"/>
</dbReference>
<dbReference type="InterPro" id="IPR027417">
    <property type="entry name" value="P-loop_NTPase"/>
</dbReference>
<keyword evidence="5 10" id="KW-0819">tRNA processing</keyword>
<gene>
    <name evidence="10" type="primary">miaA</name>
    <name evidence="14" type="ORF">CVV64_00005</name>
</gene>
<evidence type="ECO:0000313" key="15">
    <source>
        <dbReference type="Proteomes" id="UP000233256"/>
    </source>
</evidence>
<dbReference type="Gene3D" id="1.10.287.890">
    <property type="entry name" value="Crystal structure of tRNA isopentenylpyrophosphate transferase (bh2366) domain"/>
    <property type="match status" value="1"/>
</dbReference>
<keyword evidence="8 10" id="KW-0460">Magnesium</keyword>
<feature type="binding site" evidence="10">
    <location>
        <begin position="42"/>
        <end position="49"/>
    </location>
    <ligand>
        <name>ATP</name>
        <dbReference type="ChEBI" id="CHEBI:30616"/>
    </ligand>
</feature>
<keyword evidence="7 10" id="KW-0067">ATP-binding</keyword>
<dbReference type="PANTHER" id="PTHR11088">
    <property type="entry name" value="TRNA DIMETHYLALLYLTRANSFERASE"/>
    <property type="match status" value="1"/>
</dbReference>
<dbReference type="InterPro" id="IPR039657">
    <property type="entry name" value="Dimethylallyltransferase"/>
</dbReference>
<proteinExistence type="inferred from homology"/>
<dbReference type="HAMAP" id="MF_00185">
    <property type="entry name" value="IPP_trans"/>
    <property type="match status" value="1"/>
</dbReference>
<evidence type="ECO:0000256" key="9">
    <source>
        <dbReference type="ARBA" id="ARBA00049563"/>
    </source>
</evidence>
<dbReference type="EC" id="2.5.1.75" evidence="10"/>
<evidence type="ECO:0000256" key="10">
    <source>
        <dbReference type="HAMAP-Rule" id="MF_00185"/>
    </source>
</evidence>
<dbReference type="Proteomes" id="UP000233256">
    <property type="component" value="Unassembled WGS sequence"/>
</dbReference>
<evidence type="ECO:0000256" key="3">
    <source>
        <dbReference type="ARBA" id="ARBA00005842"/>
    </source>
</evidence>
<dbReference type="GO" id="GO:0005524">
    <property type="term" value="F:ATP binding"/>
    <property type="evidence" value="ECO:0007669"/>
    <property type="project" value="UniProtKB-UniRule"/>
</dbReference>
<evidence type="ECO:0000256" key="12">
    <source>
        <dbReference type="RuleBase" id="RU003784"/>
    </source>
</evidence>
<keyword evidence="4 10" id="KW-0808">Transferase</keyword>
<feature type="binding site" evidence="10">
    <location>
        <begin position="44"/>
        <end position="49"/>
    </location>
    <ligand>
        <name>substrate</name>
    </ligand>
</feature>
<comment type="similarity">
    <text evidence="3 10 13">Belongs to the IPP transferase family.</text>
</comment>
<comment type="caution">
    <text evidence="10">Lacks conserved residue(s) required for the propagation of feature annotation.</text>
</comment>
<evidence type="ECO:0000256" key="4">
    <source>
        <dbReference type="ARBA" id="ARBA00022679"/>
    </source>
</evidence>
<dbReference type="GO" id="GO:0052381">
    <property type="term" value="F:tRNA dimethylallyltransferase activity"/>
    <property type="evidence" value="ECO:0007669"/>
    <property type="project" value="UniProtKB-UniRule"/>
</dbReference>
<evidence type="ECO:0000313" key="14">
    <source>
        <dbReference type="EMBL" id="PKK91847.1"/>
    </source>
</evidence>
<dbReference type="InterPro" id="IPR018022">
    <property type="entry name" value="IPT"/>
</dbReference>
<evidence type="ECO:0000256" key="7">
    <source>
        <dbReference type="ARBA" id="ARBA00022840"/>
    </source>
</evidence>
<keyword evidence="6 10" id="KW-0547">Nucleotide-binding</keyword>
<comment type="cofactor">
    <cofactor evidence="1 10">
        <name>Mg(2+)</name>
        <dbReference type="ChEBI" id="CHEBI:18420"/>
    </cofactor>
</comment>
<comment type="caution">
    <text evidence="14">The sequence shown here is derived from an EMBL/GenBank/DDBJ whole genome shotgun (WGS) entry which is preliminary data.</text>
</comment>
<evidence type="ECO:0000256" key="13">
    <source>
        <dbReference type="RuleBase" id="RU003785"/>
    </source>
</evidence>
<comment type="catalytic activity">
    <reaction evidence="9 10 11">
        <text>adenosine(37) in tRNA + dimethylallyl diphosphate = N(6)-dimethylallyladenosine(37) in tRNA + diphosphate</text>
        <dbReference type="Rhea" id="RHEA:26482"/>
        <dbReference type="Rhea" id="RHEA-COMP:10162"/>
        <dbReference type="Rhea" id="RHEA-COMP:10375"/>
        <dbReference type="ChEBI" id="CHEBI:33019"/>
        <dbReference type="ChEBI" id="CHEBI:57623"/>
        <dbReference type="ChEBI" id="CHEBI:74411"/>
        <dbReference type="ChEBI" id="CHEBI:74415"/>
        <dbReference type="EC" id="2.5.1.75"/>
    </reaction>
</comment>
<feature type="region of interest" description="Interaction with substrate tRNA" evidence="10">
    <location>
        <begin position="67"/>
        <end position="70"/>
    </location>
</feature>
<feature type="site" description="Interaction with substrate tRNA" evidence="10">
    <location>
        <position position="136"/>
    </location>
</feature>
<evidence type="ECO:0000256" key="2">
    <source>
        <dbReference type="ARBA" id="ARBA00003213"/>
    </source>
</evidence>
<dbReference type="PANTHER" id="PTHR11088:SF60">
    <property type="entry name" value="TRNA DIMETHYLALLYLTRANSFERASE"/>
    <property type="match status" value="1"/>
</dbReference>
<comment type="subunit">
    <text evidence="10">Monomer.</text>
</comment>
<dbReference type="SUPFAM" id="SSF52540">
    <property type="entry name" value="P-loop containing nucleoside triphosphate hydrolases"/>
    <property type="match status" value="2"/>
</dbReference>
<feature type="site" description="Interaction with substrate tRNA" evidence="10">
    <location>
        <position position="159"/>
    </location>
</feature>
<name>A0A2N1PU21_9BACT</name>
<comment type="function">
    <text evidence="2 10 12">Catalyzes the transfer of a dimethylallyl group onto the adenine at position 37 in tRNAs that read codons beginning with uridine, leading to the formation of N6-(dimethylallyl)adenosine (i(6)A).</text>
</comment>
<dbReference type="GO" id="GO:0006400">
    <property type="term" value="P:tRNA modification"/>
    <property type="evidence" value="ECO:0007669"/>
    <property type="project" value="TreeGrafter"/>
</dbReference>